<sequence>MVTARGAHGLMGRIREVFAKEVDRYGEARSASIDSCSKDSAGKTTVAVKIGMFACDSKNQFLKIVKQRLLKLKLPAKVISALCRT</sequence>
<proteinExistence type="predicted"/>
<dbReference type="Proteomes" id="UP000053660">
    <property type="component" value="Unassembled WGS sequence"/>
</dbReference>
<name>A0A0B1SL77_OESDE</name>
<reference evidence="1 2" key="1">
    <citation type="submission" date="2014-03" db="EMBL/GenBank/DDBJ databases">
        <title>Draft genome of the hookworm Oesophagostomum dentatum.</title>
        <authorList>
            <person name="Mitreva M."/>
        </authorList>
    </citation>
    <scope>NUCLEOTIDE SEQUENCE [LARGE SCALE GENOMIC DNA]</scope>
    <source>
        <strain evidence="1 2">OD-Hann</strain>
    </source>
</reference>
<gene>
    <name evidence="1" type="ORF">OESDEN_14620</name>
</gene>
<protein>
    <submittedName>
        <fullName evidence="1">Uncharacterized protein</fullName>
    </submittedName>
</protein>
<organism evidence="1 2">
    <name type="scientific">Oesophagostomum dentatum</name>
    <name type="common">Nodular worm</name>
    <dbReference type="NCBI Taxonomy" id="61180"/>
    <lineage>
        <taxon>Eukaryota</taxon>
        <taxon>Metazoa</taxon>
        <taxon>Ecdysozoa</taxon>
        <taxon>Nematoda</taxon>
        <taxon>Chromadorea</taxon>
        <taxon>Rhabditida</taxon>
        <taxon>Rhabditina</taxon>
        <taxon>Rhabditomorpha</taxon>
        <taxon>Strongyloidea</taxon>
        <taxon>Strongylidae</taxon>
        <taxon>Oesophagostomum</taxon>
    </lineage>
</organism>
<dbReference type="AlphaFoldDB" id="A0A0B1SL77"/>
<evidence type="ECO:0000313" key="1">
    <source>
        <dbReference type="EMBL" id="KHJ85649.1"/>
    </source>
</evidence>
<accession>A0A0B1SL77</accession>
<dbReference type="EMBL" id="KN563076">
    <property type="protein sequence ID" value="KHJ85649.1"/>
    <property type="molecule type" value="Genomic_DNA"/>
</dbReference>
<evidence type="ECO:0000313" key="2">
    <source>
        <dbReference type="Proteomes" id="UP000053660"/>
    </source>
</evidence>
<keyword evidence="2" id="KW-1185">Reference proteome</keyword>